<keyword evidence="8" id="KW-0677">Repeat</keyword>
<evidence type="ECO:0000256" key="16">
    <source>
        <dbReference type="PROSITE-ProRule" id="PRU10141"/>
    </source>
</evidence>
<evidence type="ECO:0000256" key="12">
    <source>
        <dbReference type="ARBA" id="ARBA00022989"/>
    </source>
</evidence>
<feature type="chain" id="PRO_5045440766" description="non-specific serine/threonine protein kinase" evidence="18">
    <location>
        <begin position="25"/>
        <end position="1865"/>
    </location>
</feature>
<feature type="binding site" evidence="16">
    <location>
        <position position="1451"/>
    </location>
    <ligand>
        <name>ATP</name>
        <dbReference type="ChEBI" id="CHEBI:30616"/>
    </ligand>
</feature>
<feature type="domain" description="Protein kinase" evidence="19">
    <location>
        <begin position="1423"/>
        <end position="1696"/>
    </location>
</feature>
<feature type="transmembrane region" description="Helical" evidence="17">
    <location>
        <begin position="492"/>
        <end position="516"/>
    </location>
</feature>
<keyword evidence="3" id="KW-0723">Serine/threonine-protein kinase</keyword>
<comment type="catalytic activity">
    <reaction evidence="14">
        <text>L-threonyl-[protein] + ATP = O-phospho-L-threonyl-[protein] + ADP + H(+)</text>
        <dbReference type="Rhea" id="RHEA:46608"/>
        <dbReference type="Rhea" id="RHEA-COMP:11060"/>
        <dbReference type="Rhea" id="RHEA-COMP:11605"/>
        <dbReference type="ChEBI" id="CHEBI:15378"/>
        <dbReference type="ChEBI" id="CHEBI:30013"/>
        <dbReference type="ChEBI" id="CHEBI:30616"/>
        <dbReference type="ChEBI" id="CHEBI:61977"/>
        <dbReference type="ChEBI" id="CHEBI:456216"/>
        <dbReference type="EC" id="2.7.11.1"/>
    </reaction>
</comment>
<name>A0ABQ7KPB9_BRACM</name>
<evidence type="ECO:0000256" key="7">
    <source>
        <dbReference type="ARBA" id="ARBA00022729"/>
    </source>
</evidence>
<dbReference type="InterPro" id="IPR011009">
    <property type="entry name" value="Kinase-like_dom_sf"/>
</dbReference>
<dbReference type="Pfam" id="PF12819">
    <property type="entry name" value="Malectin_like"/>
    <property type="match status" value="3"/>
</dbReference>
<dbReference type="Gene3D" id="3.80.10.10">
    <property type="entry name" value="Ribonuclease Inhibitor"/>
    <property type="match status" value="2"/>
</dbReference>
<evidence type="ECO:0000256" key="11">
    <source>
        <dbReference type="ARBA" id="ARBA00022840"/>
    </source>
</evidence>
<keyword evidence="9 16" id="KW-0547">Nucleotide-binding</keyword>
<comment type="caution">
    <text evidence="20">The sequence shown here is derived from an EMBL/GenBank/DDBJ whole genome shotgun (WGS) entry which is preliminary data.</text>
</comment>
<dbReference type="InterPro" id="IPR001245">
    <property type="entry name" value="Ser-Thr/Tyr_kinase_cat_dom"/>
</dbReference>
<dbReference type="InterPro" id="IPR008271">
    <property type="entry name" value="Ser/Thr_kinase_AS"/>
</dbReference>
<gene>
    <name evidence="20" type="primary">A10p023050.1_BraROA</name>
    <name evidence="20" type="ORF">IGI04_040939</name>
</gene>
<keyword evidence="6 17" id="KW-0812">Transmembrane</keyword>
<dbReference type="Pfam" id="PF07714">
    <property type="entry name" value="PK_Tyr_Ser-Thr"/>
    <property type="match status" value="2"/>
</dbReference>
<evidence type="ECO:0000256" key="3">
    <source>
        <dbReference type="ARBA" id="ARBA00022527"/>
    </source>
</evidence>
<dbReference type="PROSITE" id="PS00108">
    <property type="entry name" value="PROTEIN_KINASE_ST"/>
    <property type="match status" value="2"/>
</dbReference>
<evidence type="ECO:0000256" key="15">
    <source>
        <dbReference type="ARBA" id="ARBA00048679"/>
    </source>
</evidence>
<keyword evidence="10" id="KW-0418">Kinase</keyword>
<dbReference type="SUPFAM" id="SSF56112">
    <property type="entry name" value="Protein kinase-like (PK-like)"/>
    <property type="match status" value="2"/>
</dbReference>
<keyword evidence="7 18" id="KW-0732">Signal</keyword>
<comment type="subcellular location">
    <subcellularLocation>
        <location evidence="1">Membrane</location>
        <topology evidence="1">Single-pass membrane protein</topology>
    </subcellularLocation>
</comment>
<dbReference type="InterPro" id="IPR017441">
    <property type="entry name" value="Protein_kinase_ATP_BS"/>
</dbReference>
<comment type="catalytic activity">
    <reaction evidence="15">
        <text>L-seryl-[protein] + ATP = O-phospho-L-seryl-[protein] + ADP + H(+)</text>
        <dbReference type="Rhea" id="RHEA:17989"/>
        <dbReference type="Rhea" id="RHEA-COMP:9863"/>
        <dbReference type="Rhea" id="RHEA-COMP:11604"/>
        <dbReference type="ChEBI" id="CHEBI:15378"/>
        <dbReference type="ChEBI" id="CHEBI:29999"/>
        <dbReference type="ChEBI" id="CHEBI:30616"/>
        <dbReference type="ChEBI" id="CHEBI:83421"/>
        <dbReference type="ChEBI" id="CHEBI:456216"/>
        <dbReference type="EC" id="2.7.11.1"/>
    </reaction>
</comment>
<dbReference type="InterPro" id="IPR032675">
    <property type="entry name" value="LRR_dom_sf"/>
</dbReference>
<dbReference type="InterPro" id="IPR000719">
    <property type="entry name" value="Prot_kinase_dom"/>
</dbReference>
<dbReference type="Pfam" id="PF00560">
    <property type="entry name" value="LRR_1"/>
    <property type="match status" value="1"/>
</dbReference>
<dbReference type="SMART" id="SM00369">
    <property type="entry name" value="LRR_TYP"/>
    <property type="match status" value="3"/>
</dbReference>
<proteinExistence type="predicted"/>
<feature type="binding site" evidence="16">
    <location>
        <position position="594"/>
    </location>
    <ligand>
        <name>ATP</name>
        <dbReference type="ChEBI" id="CHEBI:30616"/>
    </ligand>
</feature>
<evidence type="ECO:0000256" key="8">
    <source>
        <dbReference type="ARBA" id="ARBA00022737"/>
    </source>
</evidence>
<evidence type="ECO:0000256" key="17">
    <source>
        <dbReference type="SAM" id="Phobius"/>
    </source>
</evidence>
<evidence type="ECO:0000259" key="19">
    <source>
        <dbReference type="PROSITE" id="PS50011"/>
    </source>
</evidence>
<evidence type="ECO:0000256" key="9">
    <source>
        <dbReference type="ARBA" id="ARBA00022741"/>
    </source>
</evidence>
<evidence type="ECO:0000256" key="10">
    <source>
        <dbReference type="ARBA" id="ARBA00022777"/>
    </source>
</evidence>
<dbReference type="PANTHER" id="PTHR45631">
    <property type="entry name" value="OS07G0107800 PROTEIN-RELATED"/>
    <property type="match status" value="1"/>
</dbReference>
<dbReference type="EC" id="2.7.11.1" evidence="2"/>
<evidence type="ECO:0000256" key="1">
    <source>
        <dbReference type="ARBA" id="ARBA00004167"/>
    </source>
</evidence>
<dbReference type="PROSITE" id="PS51450">
    <property type="entry name" value="LRR"/>
    <property type="match status" value="1"/>
</dbReference>
<dbReference type="PANTHER" id="PTHR45631:SF133">
    <property type="entry name" value="PROTEIN KINASE DOMAIN-CONTAINING PROTEIN"/>
    <property type="match status" value="1"/>
</dbReference>
<dbReference type="PROSITE" id="PS00107">
    <property type="entry name" value="PROTEIN_KINASE_ATP"/>
    <property type="match status" value="2"/>
</dbReference>
<evidence type="ECO:0000256" key="13">
    <source>
        <dbReference type="ARBA" id="ARBA00023136"/>
    </source>
</evidence>
<dbReference type="Pfam" id="PF13855">
    <property type="entry name" value="LRR_8"/>
    <property type="match status" value="1"/>
</dbReference>
<evidence type="ECO:0000256" key="2">
    <source>
        <dbReference type="ARBA" id="ARBA00012513"/>
    </source>
</evidence>
<reference evidence="20 21" key="1">
    <citation type="submission" date="2021-03" db="EMBL/GenBank/DDBJ databases">
        <authorList>
            <person name="King G.J."/>
            <person name="Bancroft I."/>
            <person name="Baten A."/>
            <person name="Bloomfield J."/>
            <person name="Borpatragohain P."/>
            <person name="He Z."/>
            <person name="Irish N."/>
            <person name="Irwin J."/>
            <person name="Liu K."/>
            <person name="Mauleon R.P."/>
            <person name="Moore J."/>
            <person name="Morris R."/>
            <person name="Ostergaard L."/>
            <person name="Wang B."/>
            <person name="Wells R."/>
        </authorList>
    </citation>
    <scope>NUCLEOTIDE SEQUENCE [LARGE SCALE GENOMIC DNA]</scope>
    <source>
        <strain evidence="20">R-o-18</strain>
        <tissue evidence="20">Leaf</tissue>
    </source>
</reference>
<dbReference type="InterPro" id="IPR003591">
    <property type="entry name" value="Leu-rich_rpt_typical-subtyp"/>
</dbReference>
<sequence length="1865" mass="210136">MEAACRVTVVVLGTLAVLIHLVQAQDQQGFISLDCGLPAEELSSPYDEPSTGLRFSSDAAYIQSGQTGSIQPNRESQYLKPYRRLRYFPNGSRNCYNLNVEKGSKYLVRAFFVYENYDGLNIKPKFDLYLGPNLWSTIDFQEPEEDVRRVEMLHIPTSNSLQICLVKNGTTTPLISTLEIRPVKTTIYETVSGSLNLYLRTFFNKSDTYIRYPSDRYDRVEVNNLENYYDPPNAALTSAATPTNSNLPLMINWTSSNVDNQYYFYTHFAEIQELQTNDTREFSIVWNGEVLRRQFIPPKFSAFSLYRSSPSTCEGGKCSLQLIRTNTSTLPPLINALEVYTVIHFSQSETNENDVVSVQNIKTSYRISKNSWQGDPCVPQQLMWEGLNCRITDKSTPPRITYLNLSSSGLTGTIADYIQNLTQLETLDLSNNNLTGEVPEFLGNMKSLVFINLSRNDLSGLIPQALLRKGLPQGNPRLCLSDSCLPPKSKPFPVAIVASLASVAIILVVLVLAFVLKKKKRSILGALQRPPSISSAVNVTNANPPVSPIQMNKKRFTYSEVINMTNNFQRVVGEGGFGIVYHGTLNVYEQVAVKLLSQSSTQGYKQFKAEVDLLMRVHHTNLVNLVGYCKEGDKLALIYEYVPNGDLRHHLSGKGGRSIINWGIRLRIALEAALGLEYLHIGCIPAMVHRDVKTTNILLDEQFKARLADFGLSRSFPVGGESHVSTMIAGTPGYLDPQYYRTSRLTEKSDVYSFGIVLLEMITNQPVIDQSREKSHITQWVEFELISGDIRTIMDPNLQGDYDSHSVWRVLELAMSCTNPSSTKRPSMSQVVVELNECLASENSRRNMRRGRMESHSPAKVSMLIDTGMEYGEFAWAFVGADNFHPRSYCSSSRPKSLDCGLPANELSPYNEARTGLMFSSDENFIQSGKIGRVQADRESEFLKPYKTLRYFPNGTRNCYNLTVEKGRNHLIRVFFVYANYDGFDINPNFDLYLGPNLWGTIDLQGQVKGLRAELLHIPIFKLTGTTTPFISTLEIRPMGTDTYITDSGSLKLFFRRYFTESEDFIRYPSDIYDRVWLPYFQREWTQISTPLQVNNSNSYVPPKNALSTAARPTNSSVPLTIQWNTSYVNNQYYIYRHFAEIQELQTNDSREFNMTWNGEVIFHPFIPLKFRAVTVLSRSPRTCEGGECIHQLIRTDRSTLPPLLNAIVIAVQNIKTTYGISRISWQGDPCVPQQFMWEGLNCSNTDITTPPRITHLNLSSSGLTGTITVGIQNLTLLETLDLSNNNLFGEVPEFLGNMKSLVFINISMNDLSGLIPQALQRKGLEFFSQGNPRLCLSGSCLPPKPKPFPVAIVASVASVAIIIVAVLVLTFVLRKKRPSIVGAQQRQPSISSVNVTCTNSPVSSIQTNKRSFTYSEVLNMTNNFQRVVGEGGFGIVYHGTLYGYEQVAVKLLSQSSTQGYKQFKAEVDLLMRVHHTNLVNLVGYCNEGDHLALIYEFVSNGDLRQHLTGKGGRSIINWSIRLQIAVDAASGLEYLHIGCIPPMVHRDVKTTNILLDEQFKARLADFGLSRSFPVGDESHVSMMIAGTPGYLDPEYYRTNRLTEKSDVYSFGTVLLEMITNQPVIDQSREKSHITEWVGLEVNSGDIRSIMDPNLQEDYDSDSAWRIFDLAMSCVNPSSKRRPSMSQVVVELKECLESEKSRRNMSRGRMDSHRSAEVTVLVDTEMYSSDIYDRVWTPYFKTENWTQISTDLDVVNSNKYAIPKDVLKNAATPTSVSSPLTIEWIPDNPDDQYYFYAHFAEIQDLQANETREFNVLWNGVEQSGPFIPRRRIIDTISSKSPLICTGGKCSFQLIRTKRSTLPHST</sequence>
<evidence type="ECO:0000256" key="18">
    <source>
        <dbReference type="SAM" id="SignalP"/>
    </source>
</evidence>
<keyword evidence="12 17" id="KW-1133">Transmembrane helix</keyword>
<accession>A0ABQ7KPB9</accession>
<keyword evidence="21" id="KW-1185">Reference proteome</keyword>
<dbReference type="SMART" id="SM00220">
    <property type="entry name" value="S_TKc"/>
    <property type="match status" value="2"/>
</dbReference>
<protein>
    <recommendedName>
        <fullName evidence="2">non-specific serine/threonine protein kinase</fullName>
        <ecNumber evidence="2">2.7.11.1</ecNumber>
    </recommendedName>
</protein>
<evidence type="ECO:0000313" key="20">
    <source>
        <dbReference type="EMBL" id="KAG5376343.1"/>
    </source>
</evidence>
<keyword evidence="13 17" id="KW-0472">Membrane</keyword>
<dbReference type="InterPro" id="IPR024788">
    <property type="entry name" value="Malectin-like_Carb-bd_dom"/>
</dbReference>
<evidence type="ECO:0000256" key="5">
    <source>
        <dbReference type="ARBA" id="ARBA00022679"/>
    </source>
</evidence>
<dbReference type="CDD" id="cd14066">
    <property type="entry name" value="STKc_IRAK"/>
    <property type="match status" value="2"/>
</dbReference>
<dbReference type="EMBL" id="JADBGQ010000010">
    <property type="protein sequence ID" value="KAG5376343.1"/>
    <property type="molecule type" value="Genomic_DNA"/>
</dbReference>
<dbReference type="SUPFAM" id="SSF52058">
    <property type="entry name" value="L domain-like"/>
    <property type="match status" value="2"/>
</dbReference>
<keyword evidence="4" id="KW-0433">Leucine-rich repeat</keyword>
<organism evidence="20 21">
    <name type="scientific">Brassica rapa subsp. trilocularis</name>
    <dbReference type="NCBI Taxonomy" id="1813537"/>
    <lineage>
        <taxon>Eukaryota</taxon>
        <taxon>Viridiplantae</taxon>
        <taxon>Streptophyta</taxon>
        <taxon>Embryophyta</taxon>
        <taxon>Tracheophyta</taxon>
        <taxon>Spermatophyta</taxon>
        <taxon>Magnoliopsida</taxon>
        <taxon>eudicotyledons</taxon>
        <taxon>Gunneridae</taxon>
        <taxon>Pentapetalae</taxon>
        <taxon>rosids</taxon>
        <taxon>malvids</taxon>
        <taxon>Brassicales</taxon>
        <taxon>Brassicaceae</taxon>
        <taxon>Brassiceae</taxon>
        <taxon>Brassica</taxon>
    </lineage>
</organism>
<evidence type="ECO:0000256" key="6">
    <source>
        <dbReference type="ARBA" id="ARBA00022692"/>
    </source>
</evidence>
<dbReference type="InterPro" id="IPR001611">
    <property type="entry name" value="Leu-rich_rpt"/>
</dbReference>
<evidence type="ECO:0000313" key="21">
    <source>
        <dbReference type="Proteomes" id="UP000823674"/>
    </source>
</evidence>
<feature type="domain" description="Protein kinase" evidence="19">
    <location>
        <begin position="566"/>
        <end position="839"/>
    </location>
</feature>
<evidence type="ECO:0000256" key="4">
    <source>
        <dbReference type="ARBA" id="ARBA00022614"/>
    </source>
</evidence>
<dbReference type="PROSITE" id="PS50011">
    <property type="entry name" value="PROTEIN_KINASE_DOM"/>
    <property type="match status" value="2"/>
</dbReference>
<keyword evidence="11 16" id="KW-0067">ATP-binding</keyword>
<feature type="signal peptide" evidence="18">
    <location>
        <begin position="1"/>
        <end position="24"/>
    </location>
</feature>
<dbReference type="Gene3D" id="1.10.510.10">
    <property type="entry name" value="Transferase(Phosphotransferase) domain 1"/>
    <property type="match status" value="2"/>
</dbReference>
<feature type="transmembrane region" description="Helical" evidence="17">
    <location>
        <begin position="1349"/>
        <end position="1374"/>
    </location>
</feature>
<evidence type="ECO:0000256" key="14">
    <source>
        <dbReference type="ARBA" id="ARBA00047899"/>
    </source>
</evidence>
<keyword evidence="5" id="KW-0808">Transferase</keyword>
<dbReference type="Gene3D" id="3.30.200.20">
    <property type="entry name" value="Phosphorylase Kinase, domain 1"/>
    <property type="match status" value="2"/>
</dbReference>
<dbReference type="Proteomes" id="UP000823674">
    <property type="component" value="Chromosome A10"/>
</dbReference>